<organism evidence="5 6">
    <name type="scientific">Riccia sorocarpa</name>
    <dbReference type="NCBI Taxonomy" id="122646"/>
    <lineage>
        <taxon>Eukaryota</taxon>
        <taxon>Viridiplantae</taxon>
        <taxon>Streptophyta</taxon>
        <taxon>Embryophyta</taxon>
        <taxon>Marchantiophyta</taxon>
        <taxon>Marchantiopsida</taxon>
        <taxon>Marchantiidae</taxon>
        <taxon>Marchantiales</taxon>
        <taxon>Ricciaceae</taxon>
        <taxon>Riccia</taxon>
    </lineage>
</organism>
<evidence type="ECO:0000256" key="1">
    <source>
        <dbReference type="ARBA" id="ARBA00022884"/>
    </source>
</evidence>
<feature type="region of interest" description="Disordered" evidence="3">
    <location>
        <begin position="199"/>
        <end position="272"/>
    </location>
</feature>
<dbReference type="Proteomes" id="UP001633002">
    <property type="component" value="Unassembled WGS sequence"/>
</dbReference>
<feature type="compositionally biased region" description="Low complexity" evidence="3">
    <location>
        <begin position="1180"/>
        <end position="1200"/>
    </location>
</feature>
<feature type="compositionally biased region" description="Basic and acidic residues" evidence="3">
    <location>
        <begin position="254"/>
        <end position="270"/>
    </location>
</feature>
<dbReference type="CDD" id="cd12530">
    <property type="entry name" value="RRM3_EAR1_like"/>
    <property type="match status" value="1"/>
</dbReference>
<keyword evidence="6" id="KW-1185">Reference proteome</keyword>
<feature type="region of interest" description="Disordered" evidence="3">
    <location>
        <begin position="1133"/>
        <end position="1213"/>
    </location>
</feature>
<feature type="compositionally biased region" description="Gly residues" evidence="3">
    <location>
        <begin position="887"/>
        <end position="897"/>
    </location>
</feature>
<evidence type="ECO:0000313" key="6">
    <source>
        <dbReference type="Proteomes" id="UP001633002"/>
    </source>
</evidence>
<comment type="caution">
    <text evidence="5">The sequence shown here is derived from an EMBL/GenBank/DDBJ whole genome shotgun (WGS) entry which is preliminary data.</text>
</comment>
<name>A0ABD3IEJ4_9MARC</name>
<sequence>MGGKKISSAMVDTVPHQVAVNPAHQGSSSSSCVSGGSSSSNSCGMERLSQGGNSSSAAPSPPAAGAGGASASSSICGYAGVLKKNLPVGGGVGSGNGGTGANGKSKSTASSSSSPVSMEEAVVAEGGEDFVNANGNGTSHDGNKARIETGEDRTLHEALNDLDLQSVEQAGNTHLTQGEDAFAASVEVAVIDTGNDRIKGGTDDLLKSNTGGGSGGDDGATIASYQWKVEYKPPNTGGKNGNGNSNSRSSHQQVHREYEHHRSVPDREFRPPSLILPDAVNIDSVDSDYRAPRTLHLPASLVVSPHGAKQIQLLDPNAREFTPSPSPCHSPVLPHNCMGLVPSPYPHMEPQPFAYAPTVELGPVMYGSDFSGGPVVPLYGNGGPMGYGHLPGSPTPPWENHHMGMGEMAHHHHHHHHLSPGAGPPIVGQTSHMMRPYVPAQSMHGYMPPGCTPQMGSPTGFTVSPPLTGREHVSRALLLTGVPLDLPEHQLRHELDQWGTVRALGLDRRQEGLVTVHYYDLRHAKEALRDVQQQHLLQQQRMQEKFQQMHKQRSGGGSHMHNELELDTKQEGFKEGQRDDAANPPAVPPRGLIGGKAVWAQYTVPVGNAAGPDSHNQGTLVVFNLDADMPPDELRAVFEAHGAVKELRETPSKRQHKFVEFFDVRDAARALTALDGQEIGGKRVKIEFSRPGGQARRARAQAQQAQVMAQQQQHQQGAAMLPIGNNRVGGGGLAGSVPGQHMMFGWGVDPGMGPAQSMSPLQTPPAAYMWANFGPTVPAGPSSMTHMNTIVQQQQWNVGHGQLQQMPYPQIQGPASHESGVSIAHEGAHGRHYGRNGRGFSSGALCSPGGSSFHSGIHASFSRACHGGGPTNRGGCDEPTGRRRRGSNGGGVGGGCGNSISNGSLPKMDVSSLPSSSSSSDTKQNSEMSSGGSRDSPRSGKTGLTPKSSPREHAQYAFNADPAEQNLDTPRTTLMIKNIPNKYNQPMLLTLLDQHCKGCNKKITDPNEPQSAYDFVYLPIDFKNRCNLGYAFVNFTSVPATIRLYEAFHSKQWEAFNSRKICQVTYARVQGRAALEEHFRNSRFACDTDEYLPLVFSPPRTGLVCPAPIVAAGHLAGRSLTCSPRAEICRSSRNGELVGDSSSTSSTSSGSQEPQSLQQQSQEQQRESGLGISDQDNEVGASSSTSTSTSSTGIGAVASSYSGRRPSVQLHRP</sequence>
<evidence type="ECO:0000259" key="4">
    <source>
        <dbReference type="PROSITE" id="PS50102"/>
    </source>
</evidence>
<dbReference type="InterPro" id="IPR000504">
    <property type="entry name" value="RRM_dom"/>
</dbReference>
<feature type="region of interest" description="Disordered" evidence="3">
    <location>
        <begin position="862"/>
        <end position="950"/>
    </location>
</feature>
<accession>A0ABD3IEJ4</accession>
<proteinExistence type="predicted"/>
<feature type="region of interest" description="Disordered" evidence="3">
    <location>
        <begin position="1"/>
        <end position="72"/>
    </location>
</feature>
<evidence type="ECO:0000256" key="2">
    <source>
        <dbReference type="PROSITE-ProRule" id="PRU00176"/>
    </source>
</evidence>
<keyword evidence="1 2" id="KW-0694">RNA-binding</keyword>
<dbReference type="InterPro" id="IPR035979">
    <property type="entry name" value="RBD_domain_sf"/>
</dbReference>
<dbReference type="InterPro" id="IPR012677">
    <property type="entry name" value="Nucleotide-bd_a/b_plait_sf"/>
</dbReference>
<dbReference type="Gene3D" id="3.30.70.330">
    <property type="match status" value="2"/>
</dbReference>
<dbReference type="SMART" id="SM00360">
    <property type="entry name" value="RRM"/>
    <property type="match status" value="2"/>
</dbReference>
<dbReference type="Pfam" id="PF00076">
    <property type="entry name" value="RRM_1"/>
    <property type="match status" value="1"/>
</dbReference>
<evidence type="ECO:0000256" key="3">
    <source>
        <dbReference type="SAM" id="MobiDB-lite"/>
    </source>
</evidence>
<feature type="domain" description="RRM" evidence="4">
    <location>
        <begin position="475"/>
        <end position="549"/>
    </location>
</feature>
<dbReference type="AlphaFoldDB" id="A0ABD3IEJ4"/>
<dbReference type="Pfam" id="PF04059">
    <property type="entry name" value="RRM_2"/>
    <property type="match status" value="1"/>
</dbReference>
<feature type="compositionally biased region" description="Low complexity" evidence="3">
    <location>
        <begin position="1141"/>
        <end position="1171"/>
    </location>
</feature>
<dbReference type="EMBL" id="JBJQOH010000001">
    <property type="protein sequence ID" value="KAL3701746.1"/>
    <property type="molecule type" value="Genomic_DNA"/>
</dbReference>
<dbReference type="GO" id="GO:0003723">
    <property type="term" value="F:RNA binding"/>
    <property type="evidence" value="ECO:0007669"/>
    <property type="project" value="UniProtKB-UniRule"/>
</dbReference>
<feature type="compositionally biased region" description="Low complexity" evidence="3">
    <location>
        <begin position="102"/>
        <end position="120"/>
    </location>
</feature>
<feature type="domain" description="RRM" evidence="4">
    <location>
        <begin position="618"/>
        <end position="691"/>
    </location>
</feature>
<dbReference type="PANTHER" id="PTHR23189">
    <property type="entry name" value="RNA RECOGNITION MOTIF-CONTAINING"/>
    <property type="match status" value="1"/>
</dbReference>
<feature type="compositionally biased region" description="Low complexity" evidence="3">
    <location>
        <begin position="26"/>
        <end position="44"/>
    </location>
</feature>
<evidence type="ECO:0000313" key="5">
    <source>
        <dbReference type="EMBL" id="KAL3701746.1"/>
    </source>
</evidence>
<dbReference type="SUPFAM" id="SSF54928">
    <property type="entry name" value="RNA-binding domain, RBD"/>
    <property type="match status" value="2"/>
</dbReference>
<dbReference type="InterPro" id="IPR007201">
    <property type="entry name" value="Mei2-like_Rrm_C"/>
</dbReference>
<protein>
    <recommendedName>
        <fullName evidence="4">RRM domain-containing protein</fullName>
    </recommendedName>
</protein>
<feature type="compositionally biased region" description="Low complexity" evidence="3">
    <location>
        <begin position="911"/>
        <end position="920"/>
    </location>
</feature>
<feature type="compositionally biased region" description="Gly residues" evidence="3">
    <location>
        <begin position="88"/>
        <end position="101"/>
    </location>
</feature>
<reference evidence="5 6" key="1">
    <citation type="submission" date="2024-09" db="EMBL/GenBank/DDBJ databases">
        <title>Chromosome-scale assembly of Riccia sorocarpa.</title>
        <authorList>
            <person name="Paukszto L."/>
        </authorList>
    </citation>
    <scope>NUCLEOTIDE SEQUENCE [LARGE SCALE GENOMIC DNA]</scope>
    <source>
        <strain evidence="5">LP-2024</strain>
        <tissue evidence="5">Aerial parts of the thallus</tissue>
    </source>
</reference>
<dbReference type="PROSITE" id="PS51257">
    <property type="entry name" value="PROKAR_LIPOPROTEIN"/>
    <property type="match status" value="1"/>
</dbReference>
<gene>
    <name evidence="5" type="ORF">R1sor_019768</name>
</gene>
<dbReference type="PROSITE" id="PS50102">
    <property type="entry name" value="RRM"/>
    <property type="match status" value="2"/>
</dbReference>
<dbReference type="InterPro" id="IPR034458">
    <property type="entry name" value="EAR1-like_RRM3"/>
</dbReference>
<feature type="region of interest" description="Disordered" evidence="3">
    <location>
        <begin position="87"/>
        <end position="120"/>
    </location>
</feature>